<organism evidence="1">
    <name type="scientific">bioreactor metagenome</name>
    <dbReference type="NCBI Taxonomy" id="1076179"/>
    <lineage>
        <taxon>unclassified sequences</taxon>
        <taxon>metagenomes</taxon>
        <taxon>ecological metagenomes</taxon>
    </lineage>
</organism>
<proteinExistence type="predicted"/>
<evidence type="ECO:0000313" key="1">
    <source>
        <dbReference type="EMBL" id="MPN20344.1"/>
    </source>
</evidence>
<sequence>MTRPLIRSSVVVCNKVLIDESVSIIVTPPIESETRASHMELVTPVREIIAARINVVNAIIFSSPFVLFLDAM</sequence>
<name>A0A645G8B3_9ZZZZ</name>
<dbReference type="EMBL" id="VSSQ01068075">
    <property type="protein sequence ID" value="MPN20344.1"/>
    <property type="molecule type" value="Genomic_DNA"/>
</dbReference>
<protein>
    <submittedName>
        <fullName evidence="1">Uncharacterized protein</fullName>
    </submittedName>
</protein>
<accession>A0A645G8B3</accession>
<comment type="caution">
    <text evidence="1">The sequence shown here is derived from an EMBL/GenBank/DDBJ whole genome shotgun (WGS) entry which is preliminary data.</text>
</comment>
<gene>
    <name evidence="1" type="ORF">SDC9_167722</name>
</gene>
<dbReference type="AlphaFoldDB" id="A0A645G8B3"/>
<reference evidence="1" key="1">
    <citation type="submission" date="2019-08" db="EMBL/GenBank/DDBJ databases">
        <authorList>
            <person name="Kucharzyk K."/>
            <person name="Murdoch R.W."/>
            <person name="Higgins S."/>
            <person name="Loffler F."/>
        </authorList>
    </citation>
    <scope>NUCLEOTIDE SEQUENCE</scope>
</reference>